<dbReference type="Proteomes" id="UP000190102">
    <property type="component" value="Unassembled WGS sequence"/>
</dbReference>
<evidence type="ECO:0000256" key="2">
    <source>
        <dbReference type="ARBA" id="ARBA00022679"/>
    </source>
</evidence>
<dbReference type="RefSeq" id="WP_078789734.1">
    <property type="nucleotide sequence ID" value="NZ_FUWR01000006.1"/>
</dbReference>
<dbReference type="GO" id="GO:0006654">
    <property type="term" value="P:phosphatidic acid biosynthetic process"/>
    <property type="evidence" value="ECO:0007669"/>
    <property type="project" value="TreeGrafter"/>
</dbReference>
<dbReference type="AlphaFoldDB" id="A0A1T4MVL3"/>
<accession>A0A1T4MVL3</accession>
<dbReference type="PANTHER" id="PTHR10434">
    <property type="entry name" value="1-ACYL-SN-GLYCEROL-3-PHOSPHATE ACYLTRANSFERASE"/>
    <property type="match status" value="1"/>
</dbReference>
<evidence type="ECO:0000256" key="1">
    <source>
        <dbReference type="ARBA" id="ARBA00005189"/>
    </source>
</evidence>
<dbReference type="SUPFAM" id="SSF69593">
    <property type="entry name" value="Glycerol-3-phosphate (1)-acyltransferase"/>
    <property type="match status" value="1"/>
</dbReference>
<name>A0A1T4MVL3_9BACT</name>
<dbReference type="OrthoDB" id="9799237at2"/>
<sequence length="220" mass="24753">MAKASFLQRFWVTFSINVVGIYASLLNRMKIKGEQHIPDAGGVLLASNHISAYETIFLPWAALRRHPLQMLWAPAKEELFRKPFQRFIYSSWGAFPVRRGRDVKAGKVLNDLLADQKVMLFPEGTRHKDGRLGPGNRGVGKLIFDTRPTVVPTALIGLNHWTFPSLGAKGAIVFGPQIIFDDLFVLEDCKETHQLIVERVMEGIAELLKQEGAYVGRVEK</sequence>
<dbReference type="EMBL" id="FUWR01000006">
    <property type="protein sequence ID" value="SJZ70847.1"/>
    <property type="molecule type" value="Genomic_DNA"/>
</dbReference>
<reference evidence="6" key="1">
    <citation type="submission" date="2017-02" db="EMBL/GenBank/DDBJ databases">
        <authorList>
            <person name="Varghese N."/>
            <person name="Submissions S."/>
        </authorList>
    </citation>
    <scope>NUCLEOTIDE SEQUENCE [LARGE SCALE GENOMIC DNA]</scope>
    <source>
        <strain evidence="6">ATCC BAA-34</strain>
    </source>
</reference>
<keyword evidence="6" id="KW-1185">Reference proteome</keyword>
<evidence type="ECO:0000259" key="4">
    <source>
        <dbReference type="SMART" id="SM00563"/>
    </source>
</evidence>
<dbReference type="STRING" id="115783.SAMN02745119_01418"/>
<keyword evidence="3 5" id="KW-0012">Acyltransferase</keyword>
<protein>
    <submittedName>
        <fullName evidence="5">1-acyl-sn-glycerol-3-phosphate acyltransferase</fullName>
    </submittedName>
</protein>
<dbReference type="PANTHER" id="PTHR10434:SF11">
    <property type="entry name" value="1-ACYL-SN-GLYCEROL-3-PHOSPHATE ACYLTRANSFERASE"/>
    <property type="match status" value="1"/>
</dbReference>
<comment type="pathway">
    <text evidence="1">Lipid metabolism.</text>
</comment>
<dbReference type="InterPro" id="IPR002123">
    <property type="entry name" value="Plipid/glycerol_acylTrfase"/>
</dbReference>
<evidence type="ECO:0000256" key="3">
    <source>
        <dbReference type="ARBA" id="ARBA00023315"/>
    </source>
</evidence>
<evidence type="ECO:0000313" key="6">
    <source>
        <dbReference type="Proteomes" id="UP000190102"/>
    </source>
</evidence>
<dbReference type="CDD" id="cd07989">
    <property type="entry name" value="LPLAT_AGPAT-like"/>
    <property type="match status" value="1"/>
</dbReference>
<dbReference type="GO" id="GO:0003841">
    <property type="term" value="F:1-acylglycerol-3-phosphate O-acyltransferase activity"/>
    <property type="evidence" value="ECO:0007669"/>
    <property type="project" value="TreeGrafter"/>
</dbReference>
<organism evidence="5 6">
    <name type="scientific">Trichlorobacter thiogenes</name>
    <dbReference type="NCBI Taxonomy" id="115783"/>
    <lineage>
        <taxon>Bacteria</taxon>
        <taxon>Pseudomonadati</taxon>
        <taxon>Thermodesulfobacteriota</taxon>
        <taxon>Desulfuromonadia</taxon>
        <taxon>Geobacterales</taxon>
        <taxon>Geobacteraceae</taxon>
        <taxon>Trichlorobacter</taxon>
    </lineage>
</organism>
<keyword evidence="2 5" id="KW-0808">Transferase</keyword>
<dbReference type="SMART" id="SM00563">
    <property type="entry name" value="PlsC"/>
    <property type="match status" value="1"/>
</dbReference>
<dbReference type="Pfam" id="PF01553">
    <property type="entry name" value="Acyltransferase"/>
    <property type="match status" value="1"/>
</dbReference>
<evidence type="ECO:0000313" key="5">
    <source>
        <dbReference type="EMBL" id="SJZ70847.1"/>
    </source>
</evidence>
<feature type="domain" description="Phospholipid/glycerol acyltransferase" evidence="4">
    <location>
        <begin position="43"/>
        <end position="158"/>
    </location>
</feature>
<gene>
    <name evidence="5" type="ORF">SAMN02745119_01418</name>
</gene>
<proteinExistence type="predicted"/>